<proteinExistence type="predicted"/>
<dbReference type="RefSeq" id="WP_284375887.1">
    <property type="nucleotide sequence ID" value="NZ_BSNN01000002.1"/>
</dbReference>
<dbReference type="PANTHER" id="PTHR43280:SF32">
    <property type="entry name" value="TRANSCRIPTIONAL REGULATORY PROTEIN"/>
    <property type="match status" value="1"/>
</dbReference>
<dbReference type="SUPFAM" id="SSF46689">
    <property type="entry name" value="Homeodomain-like"/>
    <property type="match status" value="1"/>
</dbReference>
<dbReference type="PROSITE" id="PS01124">
    <property type="entry name" value="HTH_ARAC_FAMILY_2"/>
    <property type="match status" value="1"/>
</dbReference>
<dbReference type="Gene3D" id="1.10.10.60">
    <property type="entry name" value="Homeodomain-like"/>
    <property type="match status" value="1"/>
</dbReference>
<dbReference type="PANTHER" id="PTHR43280">
    <property type="entry name" value="ARAC-FAMILY TRANSCRIPTIONAL REGULATOR"/>
    <property type="match status" value="1"/>
</dbReference>
<dbReference type="InterPro" id="IPR018060">
    <property type="entry name" value="HTH_AraC"/>
</dbReference>
<evidence type="ECO:0000256" key="3">
    <source>
        <dbReference type="ARBA" id="ARBA00023163"/>
    </source>
</evidence>
<accession>A0ABQ5VSQ0</accession>
<reference evidence="6" key="1">
    <citation type="journal article" date="2019" name="Int. J. Syst. Evol. Microbiol.">
        <title>The Global Catalogue of Microorganisms (GCM) 10K type strain sequencing project: providing services to taxonomists for standard genome sequencing and annotation.</title>
        <authorList>
            <consortium name="The Broad Institute Genomics Platform"/>
            <consortium name="The Broad Institute Genome Sequencing Center for Infectious Disease"/>
            <person name="Wu L."/>
            <person name="Ma J."/>
        </authorList>
    </citation>
    <scope>NUCLEOTIDE SEQUENCE [LARGE SCALE GENOMIC DNA]</scope>
    <source>
        <strain evidence="6">NBRC 110140</strain>
    </source>
</reference>
<name>A0ABQ5VSQ0_9RHOB</name>
<comment type="caution">
    <text evidence="5">The sequence shown here is derived from an EMBL/GenBank/DDBJ whole genome shotgun (WGS) entry which is preliminary data.</text>
</comment>
<dbReference type="Proteomes" id="UP001156694">
    <property type="component" value="Unassembled WGS sequence"/>
</dbReference>
<evidence type="ECO:0000313" key="6">
    <source>
        <dbReference type="Proteomes" id="UP001156694"/>
    </source>
</evidence>
<dbReference type="EMBL" id="BSNN01000002">
    <property type="protein sequence ID" value="GLQ34214.1"/>
    <property type="molecule type" value="Genomic_DNA"/>
</dbReference>
<evidence type="ECO:0000256" key="2">
    <source>
        <dbReference type="ARBA" id="ARBA00023125"/>
    </source>
</evidence>
<evidence type="ECO:0000256" key="1">
    <source>
        <dbReference type="ARBA" id="ARBA00023015"/>
    </source>
</evidence>
<sequence>MTLQSYDGGKSVFVAAIPGNRRNVSAEIRLDGANDYHKFIYLNTGTACAIINGQRHDITPHSLLYIPAPTPHKITLSPVADTTCIALHKSLNIPQPDHSVITQITSVEKQANYSALFDRALSQYIGATVGSRMALRSYVATLNAQIEHSTATETKPKAAQRLMRRFVTLLENKYKSGANLEFYARELGVTSTHLTRVCQQIQNTSASQVIQDRLLAEARRLLLVGDQKIQDISSQLGFRSAAYFSRFFTNHETLSPKEFRQQARRVRTPTPIAVAPNCRPKPAPFQNKLAS</sequence>
<dbReference type="Pfam" id="PF12833">
    <property type="entry name" value="HTH_18"/>
    <property type="match status" value="1"/>
</dbReference>
<keyword evidence="2" id="KW-0238">DNA-binding</keyword>
<evidence type="ECO:0000313" key="5">
    <source>
        <dbReference type="EMBL" id="GLQ34214.1"/>
    </source>
</evidence>
<dbReference type="SMART" id="SM00342">
    <property type="entry name" value="HTH_ARAC"/>
    <property type="match status" value="1"/>
</dbReference>
<keyword evidence="1" id="KW-0805">Transcription regulation</keyword>
<dbReference type="InterPro" id="IPR014710">
    <property type="entry name" value="RmlC-like_jellyroll"/>
</dbReference>
<keyword evidence="6" id="KW-1185">Reference proteome</keyword>
<dbReference type="Gene3D" id="2.60.120.10">
    <property type="entry name" value="Jelly Rolls"/>
    <property type="match status" value="1"/>
</dbReference>
<organism evidence="5 6">
    <name type="scientific">Amylibacter marinus</name>
    <dbReference type="NCBI Taxonomy" id="1475483"/>
    <lineage>
        <taxon>Bacteria</taxon>
        <taxon>Pseudomonadati</taxon>
        <taxon>Pseudomonadota</taxon>
        <taxon>Alphaproteobacteria</taxon>
        <taxon>Rhodobacterales</taxon>
        <taxon>Paracoccaceae</taxon>
        <taxon>Amylibacter</taxon>
    </lineage>
</organism>
<feature type="domain" description="HTH araC/xylS-type" evidence="4">
    <location>
        <begin position="164"/>
        <end position="262"/>
    </location>
</feature>
<keyword evidence="3" id="KW-0804">Transcription</keyword>
<dbReference type="InterPro" id="IPR009057">
    <property type="entry name" value="Homeodomain-like_sf"/>
</dbReference>
<protein>
    <submittedName>
        <fullName evidence="5">AraC family transcriptional regulator</fullName>
    </submittedName>
</protein>
<evidence type="ECO:0000259" key="4">
    <source>
        <dbReference type="PROSITE" id="PS01124"/>
    </source>
</evidence>
<gene>
    <name evidence="5" type="ORF">GCM10007939_04970</name>
</gene>